<dbReference type="RefSeq" id="WP_007702505.1">
    <property type="nucleotide sequence ID" value="NZ_AOIQ01000017.1"/>
</dbReference>
<keyword evidence="3" id="KW-1185">Reference proteome</keyword>
<feature type="transmembrane region" description="Helical" evidence="1">
    <location>
        <begin position="50"/>
        <end position="72"/>
    </location>
</feature>
<organism evidence="2 3">
    <name type="scientific">Halovivax asiaticus JCM 14624</name>
    <dbReference type="NCBI Taxonomy" id="1227490"/>
    <lineage>
        <taxon>Archaea</taxon>
        <taxon>Methanobacteriati</taxon>
        <taxon>Methanobacteriota</taxon>
        <taxon>Stenosarchaea group</taxon>
        <taxon>Halobacteria</taxon>
        <taxon>Halobacteriales</taxon>
        <taxon>Natrialbaceae</taxon>
        <taxon>Halovivax</taxon>
    </lineage>
</organism>
<gene>
    <name evidence="2" type="ORF">C479_11535</name>
</gene>
<evidence type="ECO:0000313" key="3">
    <source>
        <dbReference type="Proteomes" id="UP000011560"/>
    </source>
</evidence>
<keyword evidence="1" id="KW-0812">Transmembrane</keyword>
<protein>
    <submittedName>
        <fullName evidence="2">Uncharacterized protein</fullName>
    </submittedName>
</protein>
<comment type="caution">
    <text evidence="2">The sequence shown here is derived from an EMBL/GenBank/DDBJ whole genome shotgun (WGS) entry which is preliminary data.</text>
</comment>
<dbReference type="OrthoDB" id="230585at2157"/>
<feature type="transmembrane region" description="Helical" evidence="1">
    <location>
        <begin position="20"/>
        <end position="38"/>
    </location>
</feature>
<reference evidence="2 3" key="1">
    <citation type="journal article" date="2014" name="PLoS Genet.">
        <title>Phylogenetically driven sequencing of extremely halophilic archaea reveals strategies for static and dynamic osmo-response.</title>
        <authorList>
            <person name="Becker E.A."/>
            <person name="Seitzer P.M."/>
            <person name="Tritt A."/>
            <person name="Larsen D."/>
            <person name="Krusor M."/>
            <person name="Yao A.I."/>
            <person name="Wu D."/>
            <person name="Madern D."/>
            <person name="Eisen J.A."/>
            <person name="Darling A.E."/>
            <person name="Facciotti M.T."/>
        </authorList>
    </citation>
    <scope>NUCLEOTIDE SEQUENCE [LARGE SCALE GENOMIC DNA]</scope>
    <source>
        <strain evidence="2 3">JCM 14624</strain>
    </source>
</reference>
<dbReference type="EMBL" id="AOIQ01000017">
    <property type="protein sequence ID" value="ELZ09447.1"/>
    <property type="molecule type" value="Genomic_DNA"/>
</dbReference>
<keyword evidence="1" id="KW-0472">Membrane</keyword>
<dbReference type="Proteomes" id="UP000011560">
    <property type="component" value="Unassembled WGS sequence"/>
</dbReference>
<accession>M0BG69</accession>
<dbReference type="AlphaFoldDB" id="M0BG69"/>
<evidence type="ECO:0000313" key="2">
    <source>
        <dbReference type="EMBL" id="ELZ09447.1"/>
    </source>
</evidence>
<sequence>MTDQPSIPDPLPVPAYIEDGARLAAILLVWGIISAFFTHGLTELGILERLWFQLGDLFAFVGVLNATLYLGYRVVDYWRGTA</sequence>
<proteinExistence type="predicted"/>
<name>M0BG69_9EURY</name>
<evidence type="ECO:0000256" key="1">
    <source>
        <dbReference type="SAM" id="Phobius"/>
    </source>
</evidence>
<keyword evidence="1" id="KW-1133">Transmembrane helix</keyword>